<evidence type="ECO:0000259" key="2">
    <source>
        <dbReference type="Pfam" id="PF00496"/>
    </source>
</evidence>
<dbReference type="PANTHER" id="PTHR30290:SF64">
    <property type="entry name" value="ABC TRANSPORTER PERIPLASMIC BINDING PROTEIN"/>
    <property type="match status" value="1"/>
</dbReference>
<dbReference type="GO" id="GO:0015833">
    <property type="term" value="P:peptide transport"/>
    <property type="evidence" value="ECO:0007669"/>
    <property type="project" value="TreeGrafter"/>
</dbReference>
<dbReference type="InterPro" id="IPR039424">
    <property type="entry name" value="SBP_5"/>
</dbReference>
<sequence length="527" mass="58916">MLRIFCLFCFLSLLPEPPGAFGSSTARPVAELRIADERGDHGPPNPFRHYPRGSGFVRMSWVFDSLLWKDRDGLVPALARSWSWNERKTACTFELWPEARWHDGRPLTAEDVAFSIDYYRRHPYGWADVSVVARAEVHDARRVTLHLARSYAPFLAEIGGTLPILPRHIWEPVDDPLSFDAPEAFIGSGPFRFRDFDKVRGSYLFEAFADYYQGPPRVQRLIYLRSANPLISLANGQADLAAIRPEMAEPLRREGLTVIEESEGWVRKLMINHDKFPFSDRRFRQALAHAVDLKDLIAKSQRGFAVPASPGLLAPGHPFSNPSTPTYGYDPARARALLAELGYRPDGAGVLRREGQALRLELLSSSIAVAGGSGGDRDGLILKQQLEALGLQVDLRVLEQAVADQRLTRGEFDLALSGHGGIGGDSKILNEMILPNRGGAFNSARFDKNPELTLLLEKQLMEMDEEKRRALVFRIQELLAEELPALPLYYPANLSAYRPEKGISWYFTRGGLGKGVPIPQNKQALLP</sequence>
<dbReference type="RefSeq" id="WP_092058275.1">
    <property type="nucleotide sequence ID" value="NZ_FOJJ01000039.1"/>
</dbReference>
<dbReference type="AlphaFoldDB" id="A0A550JBV1"/>
<proteinExistence type="predicted"/>
<dbReference type="GO" id="GO:0030288">
    <property type="term" value="C:outer membrane-bounded periplasmic space"/>
    <property type="evidence" value="ECO:0007669"/>
    <property type="project" value="UniProtKB-ARBA"/>
</dbReference>
<comment type="caution">
    <text evidence="3">The sequence shown here is derived from an EMBL/GenBank/DDBJ whole genome shotgun (WGS) entry which is preliminary data.</text>
</comment>
<dbReference type="SUPFAM" id="SSF53850">
    <property type="entry name" value="Periplasmic binding protein-like II"/>
    <property type="match status" value="1"/>
</dbReference>
<reference evidence="3 4" key="1">
    <citation type="submission" date="2019-07" db="EMBL/GenBank/DDBJ databases">
        <title>Insights of Desulfuromonas acetexigens electromicrobiology.</title>
        <authorList>
            <person name="Katuri K."/>
            <person name="Sapireddy V."/>
            <person name="Shaw D.R."/>
            <person name="Saikaly P."/>
        </authorList>
    </citation>
    <scope>NUCLEOTIDE SEQUENCE [LARGE SCALE GENOMIC DNA]</scope>
    <source>
        <strain evidence="3 4">2873</strain>
    </source>
</reference>
<dbReference type="Pfam" id="PF00496">
    <property type="entry name" value="SBP_bac_5"/>
    <property type="match status" value="1"/>
</dbReference>
<dbReference type="CDD" id="cd08520">
    <property type="entry name" value="PBP2_NikA_DppA_OppA_like_21"/>
    <property type="match status" value="1"/>
</dbReference>
<keyword evidence="4" id="KW-1185">Reference proteome</keyword>
<dbReference type="GO" id="GO:1904680">
    <property type="term" value="F:peptide transmembrane transporter activity"/>
    <property type="evidence" value="ECO:0007669"/>
    <property type="project" value="TreeGrafter"/>
</dbReference>
<dbReference type="EMBL" id="VJVV01000007">
    <property type="protein sequence ID" value="TRO80631.1"/>
    <property type="molecule type" value="Genomic_DNA"/>
</dbReference>
<accession>A0A550JBV1</accession>
<dbReference type="GO" id="GO:0043190">
    <property type="term" value="C:ATP-binding cassette (ABC) transporter complex"/>
    <property type="evidence" value="ECO:0007669"/>
    <property type="project" value="InterPro"/>
</dbReference>
<dbReference type="PIRSF" id="PIRSF002741">
    <property type="entry name" value="MppA"/>
    <property type="match status" value="1"/>
</dbReference>
<dbReference type="InterPro" id="IPR030678">
    <property type="entry name" value="Peptide/Ni-bd"/>
</dbReference>
<feature type="domain" description="Solute-binding protein family 5" evidence="2">
    <location>
        <begin position="74"/>
        <end position="429"/>
    </location>
</feature>
<evidence type="ECO:0000313" key="3">
    <source>
        <dbReference type="EMBL" id="TRO80631.1"/>
    </source>
</evidence>
<organism evidence="3 4">
    <name type="scientific">Trichloromonas acetexigens</name>
    <dbReference type="NCBI Taxonomy" id="38815"/>
    <lineage>
        <taxon>Bacteria</taxon>
        <taxon>Pseudomonadati</taxon>
        <taxon>Thermodesulfobacteriota</taxon>
        <taxon>Desulfuromonadia</taxon>
        <taxon>Desulfuromonadales</taxon>
        <taxon>Trichloromonadaceae</taxon>
        <taxon>Trichloromonas</taxon>
    </lineage>
</organism>
<evidence type="ECO:0000313" key="4">
    <source>
        <dbReference type="Proteomes" id="UP000317155"/>
    </source>
</evidence>
<protein>
    <submittedName>
        <fullName evidence="3">Peptide-binding protein</fullName>
    </submittedName>
</protein>
<dbReference type="OrthoDB" id="9772924at2"/>
<dbReference type="InterPro" id="IPR000914">
    <property type="entry name" value="SBP_5_dom"/>
</dbReference>
<name>A0A550JBV1_9BACT</name>
<dbReference type="PANTHER" id="PTHR30290">
    <property type="entry name" value="PERIPLASMIC BINDING COMPONENT OF ABC TRANSPORTER"/>
    <property type="match status" value="1"/>
</dbReference>
<dbReference type="Gene3D" id="3.40.190.10">
    <property type="entry name" value="Periplasmic binding protein-like II"/>
    <property type="match status" value="1"/>
</dbReference>
<evidence type="ECO:0000256" key="1">
    <source>
        <dbReference type="ARBA" id="ARBA00022729"/>
    </source>
</evidence>
<gene>
    <name evidence="3" type="ORF">FL622_11130</name>
</gene>
<dbReference type="Gene3D" id="3.10.105.10">
    <property type="entry name" value="Dipeptide-binding Protein, Domain 3"/>
    <property type="match status" value="1"/>
</dbReference>
<keyword evidence="1" id="KW-0732">Signal</keyword>
<dbReference type="Proteomes" id="UP000317155">
    <property type="component" value="Unassembled WGS sequence"/>
</dbReference>